<dbReference type="EMBL" id="JNBR01001439">
    <property type="protein sequence ID" value="OQR87496.1"/>
    <property type="molecule type" value="Genomic_DNA"/>
</dbReference>
<evidence type="ECO:0000313" key="11">
    <source>
        <dbReference type="EMBL" id="OQR87496.1"/>
    </source>
</evidence>
<evidence type="ECO:0000256" key="8">
    <source>
        <dbReference type="ARBA" id="ARBA00023136"/>
    </source>
</evidence>
<keyword evidence="5 10" id="KW-0732">Signal</keyword>
<dbReference type="GO" id="GO:0008250">
    <property type="term" value="C:oligosaccharyltransferase complex"/>
    <property type="evidence" value="ECO:0007669"/>
    <property type="project" value="TreeGrafter"/>
</dbReference>
<dbReference type="InterPro" id="IPR021149">
    <property type="entry name" value="OligosaccharylTrfase_OST3/OST6"/>
</dbReference>
<feature type="chain" id="PRO_5013252409" evidence="10">
    <location>
        <begin position="24"/>
        <end position="347"/>
    </location>
</feature>
<evidence type="ECO:0000256" key="7">
    <source>
        <dbReference type="ARBA" id="ARBA00022989"/>
    </source>
</evidence>
<keyword evidence="8 9" id="KW-0472">Membrane</keyword>
<evidence type="ECO:0000256" key="1">
    <source>
        <dbReference type="ARBA" id="ARBA00002791"/>
    </source>
</evidence>
<keyword evidence="12" id="KW-1185">Reference proteome</keyword>
<dbReference type="GO" id="GO:0018279">
    <property type="term" value="P:protein N-linked glycosylation via asparagine"/>
    <property type="evidence" value="ECO:0007669"/>
    <property type="project" value="TreeGrafter"/>
</dbReference>
<evidence type="ECO:0000313" key="12">
    <source>
        <dbReference type="Proteomes" id="UP000243579"/>
    </source>
</evidence>
<feature type="transmembrane region" description="Helical" evidence="9">
    <location>
        <begin position="285"/>
        <end position="306"/>
    </location>
</feature>
<accession>A0A1V9YNY8</accession>
<evidence type="ECO:0000256" key="5">
    <source>
        <dbReference type="ARBA" id="ARBA00022729"/>
    </source>
</evidence>
<evidence type="ECO:0000256" key="6">
    <source>
        <dbReference type="ARBA" id="ARBA00022824"/>
    </source>
</evidence>
<feature type="transmembrane region" description="Helical" evidence="9">
    <location>
        <begin position="199"/>
        <end position="217"/>
    </location>
</feature>
<feature type="transmembrane region" description="Helical" evidence="9">
    <location>
        <begin position="237"/>
        <end position="265"/>
    </location>
</feature>
<dbReference type="OrthoDB" id="61749at2759"/>
<evidence type="ECO:0000256" key="2">
    <source>
        <dbReference type="ARBA" id="ARBA00004477"/>
    </source>
</evidence>
<sequence length="347" mass="39007">MRGFVLPLVALFLAVLLCMGHEAQENDDFIEDYFYIEEIEIVKSAPVVEGLPAGLVELNHSHLQPYMDLITSRSRAQPVLVFLSTSQEARQAYEGAVKTIQKRDGADIYLFTVPLVSSDDAFEVTFKDAHKIVELPTAGLHILAFFPVPNQFGMQIARENARLVDPGVLSAAEWNEKLTSMIRDLTTPPPPEKPASESSLPMIFTVGLGLYFVVVLLPRLYEARDYLLPYFRSKSTWFMICVFVMYLALSGTFFTIIHGSPLFYLNSNGFALMHPSSQRQFALEGWTLGALPLVASAVLIAVSEAMPYILGPDNRFHAATMLLLGFAFLCFFEHVLFTSKNRWYRLF</sequence>
<comment type="caution">
    <text evidence="11">The sequence shown here is derived from an EMBL/GenBank/DDBJ whole genome shotgun (WGS) entry which is preliminary data.</text>
</comment>
<evidence type="ECO:0000256" key="4">
    <source>
        <dbReference type="ARBA" id="ARBA00022692"/>
    </source>
</evidence>
<evidence type="ECO:0000256" key="10">
    <source>
        <dbReference type="SAM" id="SignalP"/>
    </source>
</evidence>
<keyword evidence="4 9" id="KW-0812">Transmembrane</keyword>
<comment type="similarity">
    <text evidence="3">Belongs to the OST3/OST6 family.</text>
</comment>
<keyword evidence="6" id="KW-0256">Endoplasmic reticulum</keyword>
<gene>
    <name evidence="11" type="ORF">ACHHYP_08793</name>
</gene>
<comment type="function">
    <text evidence="1">Subunit of the oligosaccharyl transferase (OST) complex that catalyzes the initial transfer of a defined glycan (Glc(3)Man(9)GlcNAc(2) in eukaryotes) from the lipid carrier dolichol-pyrophosphate to an asparagine residue within an Asn-X-Ser/Thr consensus motif in nascent polypeptide chains, the first step in protein N-glycosylation. N-glycosylation occurs cotranslationally and the complex associates with the Sec61 complex at the channel-forming translocon complex that mediates protein translocation across the endoplasmic reticulum (ER). All subunits are required for a maximal enzyme activity.</text>
</comment>
<dbReference type="Pfam" id="PF04756">
    <property type="entry name" value="OST3_OST6"/>
    <property type="match status" value="1"/>
</dbReference>
<keyword evidence="7 9" id="KW-1133">Transmembrane helix</keyword>
<reference evidence="11 12" key="1">
    <citation type="journal article" date="2014" name="Genome Biol. Evol.">
        <title>The secreted proteins of Achlya hypogyna and Thraustotheca clavata identify the ancestral oomycete secretome and reveal gene acquisitions by horizontal gene transfer.</title>
        <authorList>
            <person name="Misner I."/>
            <person name="Blouin N."/>
            <person name="Leonard G."/>
            <person name="Richards T.A."/>
            <person name="Lane C.E."/>
        </authorList>
    </citation>
    <scope>NUCLEOTIDE SEQUENCE [LARGE SCALE GENOMIC DNA]</scope>
    <source>
        <strain evidence="11 12">ATCC 48635</strain>
    </source>
</reference>
<dbReference type="Proteomes" id="UP000243579">
    <property type="component" value="Unassembled WGS sequence"/>
</dbReference>
<proteinExistence type="inferred from homology"/>
<name>A0A1V9YNY8_ACHHY</name>
<feature type="transmembrane region" description="Helical" evidence="9">
    <location>
        <begin position="318"/>
        <end position="337"/>
    </location>
</feature>
<evidence type="ECO:0000256" key="9">
    <source>
        <dbReference type="SAM" id="Phobius"/>
    </source>
</evidence>
<comment type="subcellular location">
    <subcellularLocation>
        <location evidence="2">Endoplasmic reticulum membrane</location>
        <topology evidence="2">Multi-pass membrane protein</topology>
    </subcellularLocation>
</comment>
<organism evidence="11 12">
    <name type="scientific">Achlya hypogyna</name>
    <name type="common">Oomycete</name>
    <name type="synonym">Protoachlya hypogyna</name>
    <dbReference type="NCBI Taxonomy" id="1202772"/>
    <lineage>
        <taxon>Eukaryota</taxon>
        <taxon>Sar</taxon>
        <taxon>Stramenopiles</taxon>
        <taxon>Oomycota</taxon>
        <taxon>Saprolegniomycetes</taxon>
        <taxon>Saprolegniales</taxon>
        <taxon>Achlyaceae</taxon>
        <taxon>Achlya</taxon>
    </lineage>
</organism>
<dbReference type="STRING" id="1202772.A0A1V9YNY8"/>
<dbReference type="PANTHER" id="PTHR12692">
    <property type="entry name" value="DOLICHYL-DIPHOSPHOOLIGOSACCHARIDE--PROTEIN GLYCOSYLTRANSFERASE-RELATED"/>
    <property type="match status" value="1"/>
</dbReference>
<protein>
    <submittedName>
        <fullName evidence="11">Uncharacterized protein</fullName>
    </submittedName>
</protein>
<evidence type="ECO:0000256" key="3">
    <source>
        <dbReference type="ARBA" id="ARBA00009561"/>
    </source>
</evidence>
<dbReference type="AlphaFoldDB" id="A0A1V9YNY8"/>
<dbReference type="PANTHER" id="PTHR12692:SF0">
    <property type="entry name" value="GH11935P"/>
    <property type="match status" value="1"/>
</dbReference>
<feature type="signal peptide" evidence="10">
    <location>
        <begin position="1"/>
        <end position="23"/>
    </location>
</feature>